<protein>
    <submittedName>
        <fullName evidence="2">Putative secreted protein</fullName>
    </submittedName>
</protein>
<reference evidence="3" key="1">
    <citation type="submission" date="2015-11" db="EMBL/GenBank/DDBJ databases">
        <authorList>
            <person name="Blom J."/>
        </authorList>
    </citation>
    <scope>NUCLEOTIDE SEQUENCE [LARGE SCALE GENOMIC DNA]</scope>
</reference>
<evidence type="ECO:0000313" key="3">
    <source>
        <dbReference type="Proteomes" id="UP000059419"/>
    </source>
</evidence>
<dbReference type="AlphaFoldDB" id="A0A0U5L6X6"/>
<name>A0A0U5L6X6_9GAMM</name>
<dbReference type="KEGG" id="ege:EM595_2574"/>
<keyword evidence="3" id="KW-1185">Reference proteome</keyword>
<dbReference type="Proteomes" id="UP000059419">
    <property type="component" value="Chromosome 1"/>
</dbReference>
<dbReference type="PATRIC" id="fig|1619313.3.peg.2675"/>
<feature type="chain" id="PRO_5006861100" evidence="1">
    <location>
        <begin position="32"/>
        <end position="181"/>
    </location>
</feature>
<accession>A0A0U5L6X6</accession>
<dbReference type="EMBL" id="LN907827">
    <property type="protein sequence ID" value="CUU24805.1"/>
    <property type="molecule type" value="Genomic_DNA"/>
</dbReference>
<feature type="signal peptide" evidence="1">
    <location>
        <begin position="1"/>
        <end position="31"/>
    </location>
</feature>
<proteinExistence type="predicted"/>
<evidence type="ECO:0000256" key="1">
    <source>
        <dbReference type="SAM" id="SignalP"/>
    </source>
</evidence>
<keyword evidence="1" id="KW-0732">Signal</keyword>
<organism evidence="2 3">
    <name type="scientific">Duffyella gerundensis</name>
    <dbReference type="NCBI Taxonomy" id="1619313"/>
    <lineage>
        <taxon>Bacteria</taxon>
        <taxon>Pseudomonadati</taxon>
        <taxon>Pseudomonadota</taxon>
        <taxon>Gammaproteobacteria</taxon>
        <taxon>Enterobacterales</taxon>
        <taxon>Erwiniaceae</taxon>
        <taxon>Duffyella</taxon>
    </lineage>
</organism>
<evidence type="ECO:0000313" key="2">
    <source>
        <dbReference type="EMBL" id="CUU24805.1"/>
    </source>
</evidence>
<gene>
    <name evidence="2" type="ORF">EM595_2574</name>
</gene>
<sequence length="181" mass="20267">MQIRFQEIHVGINVKSAVCAALVVSAGLSNAAASEMDLYSLHTASFVWHAYAPTKDYTQYFKNELVALEKQIDEKSDYSLYGGTLINSEGNRCALLGMEKRWGEYHNLVIEGIYVYAGEFFIKPFSQCGDAGAYREMKKLSGIGFAPYIYHGVKYEINRYVSFRSGFILPGIVVLSLQLGF</sequence>